<keyword evidence="3" id="KW-0378">Hydrolase</keyword>
<dbReference type="AlphaFoldDB" id="A0A512RLM9"/>
<dbReference type="InterPro" id="IPR005135">
    <property type="entry name" value="Endo/exonuclease/phosphatase"/>
</dbReference>
<dbReference type="GO" id="GO:0006506">
    <property type="term" value="P:GPI anchor biosynthetic process"/>
    <property type="evidence" value="ECO:0007669"/>
    <property type="project" value="TreeGrafter"/>
</dbReference>
<protein>
    <submittedName>
        <fullName evidence="3">Metal-dependent hydrolase</fullName>
    </submittedName>
</protein>
<dbReference type="InterPro" id="IPR036691">
    <property type="entry name" value="Endo/exonu/phosph_ase_sf"/>
</dbReference>
<evidence type="ECO:0000256" key="1">
    <source>
        <dbReference type="SAM" id="SignalP"/>
    </source>
</evidence>
<dbReference type="PANTHER" id="PTHR14859:SF15">
    <property type="entry name" value="ENDONUCLEASE_EXONUCLEASE_PHOSPHATASE DOMAIN-CONTAINING PROTEIN"/>
    <property type="match status" value="1"/>
</dbReference>
<dbReference type="PANTHER" id="PTHR14859">
    <property type="entry name" value="CALCOFLUOR WHITE HYPERSENSITIVE PROTEIN PRECURSOR"/>
    <property type="match status" value="1"/>
</dbReference>
<dbReference type="RefSeq" id="WP_146862957.1">
    <property type="nucleotide sequence ID" value="NZ_BKAU01000002.1"/>
</dbReference>
<organism evidence="3 4">
    <name type="scientific">Chitinophaga cymbidii</name>
    <dbReference type="NCBI Taxonomy" id="1096750"/>
    <lineage>
        <taxon>Bacteria</taxon>
        <taxon>Pseudomonadati</taxon>
        <taxon>Bacteroidota</taxon>
        <taxon>Chitinophagia</taxon>
        <taxon>Chitinophagales</taxon>
        <taxon>Chitinophagaceae</taxon>
        <taxon>Chitinophaga</taxon>
    </lineage>
</organism>
<feature type="chain" id="PRO_5021843397" evidence="1">
    <location>
        <begin position="31"/>
        <end position="283"/>
    </location>
</feature>
<dbReference type="OrthoDB" id="5447300at2"/>
<sequence>MGFLNTSLVRRISTFSMCAFLLLGTTSACTKGTSGEQEEPPPAEQPTLRIMSYNIHWATGTDGILSLPRIAEVIKGSKADVVVLNEVDRHYDPRSQYEDQLQYLADELKMQYLFQKTTWKAAIPASGNKPREFGHAILSKYPLEQLNARIYDAYSTHYHGLLEAKVTVNEKPFLFYITHLDTDPASLSSQATQLRQWMAERTGTKILCGDMNAVPENPAITHISEGMKDAFAGKQNAFTFKSNNPTIRIDYILGSGDLSFSNSKVINSLASDHFPIVTDIILK</sequence>
<dbReference type="Proteomes" id="UP000321436">
    <property type="component" value="Unassembled WGS sequence"/>
</dbReference>
<evidence type="ECO:0000259" key="2">
    <source>
        <dbReference type="Pfam" id="PF03372"/>
    </source>
</evidence>
<comment type="caution">
    <text evidence="3">The sequence shown here is derived from an EMBL/GenBank/DDBJ whole genome shotgun (WGS) entry which is preliminary data.</text>
</comment>
<keyword evidence="4" id="KW-1185">Reference proteome</keyword>
<dbReference type="SUPFAM" id="SSF56219">
    <property type="entry name" value="DNase I-like"/>
    <property type="match status" value="1"/>
</dbReference>
<keyword evidence="1" id="KW-0732">Signal</keyword>
<feature type="signal peptide" evidence="1">
    <location>
        <begin position="1"/>
        <end position="30"/>
    </location>
</feature>
<evidence type="ECO:0000313" key="3">
    <source>
        <dbReference type="EMBL" id="GEP96614.1"/>
    </source>
</evidence>
<dbReference type="Gene3D" id="3.60.10.10">
    <property type="entry name" value="Endonuclease/exonuclease/phosphatase"/>
    <property type="match status" value="1"/>
</dbReference>
<accession>A0A512RLM9</accession>
<reference evidence="3 4" key="1">
    <citation type="submission" date="2019-07" db="EMBL/GenBank/DDBJ databases">
        <title>Whole genome shotgun sequence of Chitinophaga cymbidii NBRC 109752.</title>
        <authorList>
            <person name="Hosoyama A."/>
            <person name="Uohara A."/>
            <person name="Ohji S."/>
            <person name="Ichikawa N."/>
        </authorList>
    </citation>
    <scope>NUCLEOTIDE SEQUENCE [LARGE SCALE GENOMIC DNA]</scope>
    <source>
        <strain evidence="3 4">NBRC 109752</strain>
    </source>
</reference>
<dbReference type="GO" id="GO:0016787">
    <property type="term" value="F:hydrolase activity"/>
    <property type="evidence" value="ECO:0007669"/>
    <property type="project" value="UniProtKB-KW"/>
</dbReference>
<evidence type="ECO:0000313" key="4">
    <source>
        <dbReference type="Proteomes" id="UP000321436"/>
    </source>
</evidence>
<dbReference type="Pfam" id="PF03372">
    <property type="entry name" value="Exo_endo_phos"/>
    <property type="match status" value="1"/>
</dbReference>
<proteinExistence type="predicted"/>
<dbReference type="EMBL" id="BKAU01000002">
    <property type="protein sequence ID" value="GEP96614.1"/>
    <property type="molecule type" value="Genomic_DNA"/>
</dbReference>
<dbReference type="GO" id="GO:0016020">
    <property type="term" value="C:membrane"/>
    <property type="evidence" value="ECO:0007669"/>
    <property type="project" value="GOC"/>
</dbReference>
<name>A0A512RLM9_9BACT</name>
<feature type="domain" description="Endonuclease/exonuclease/phosphatase" evidence="2">
    <location>
        <begin position="51"/>
        <end position="273"/>
    </location>
</feature>
<gene>
    <name evidence="3" type="ORF">CCY01nite_28740</name>
</gene>
<dbReference type="InterPro" id="IPR051916">
    <property type="entry name" value="GPI-anchor_lipid_remodeler"/>
</dbReference>